<dbReference type="PANTHER" id="PTHR42711">
    <property type="entry name" value="ABC TRANSPORTER ATP-BINDING PROTEIN"/>
    <property type="match status" value="1"/>
</dbReference>
<keyword evidence="8" id="KW-1185">Reference proteome</keyword>
<dbReference type="PANTHER" id="PTHR42711:SF17">
    <property type="entry name" value="ABC TRANSPORTER ATP-BINDING PROTEIN"/>
    <property type="match status" value="1"/>
</dbReference>
<dbReference type="CDD" id="cd03230">
    <property type="entry name" value="ABC_DR_subfamily_A"/>
    <property type="match status" value="1"/>
</dbReference>
<reference evidence="7 8" key="1">
    <citation type="submission" date="2019-02" db="EMBL/GenBank/DDBJ databases">
        <title>Draft genome sequence of Amycolatopsis sp. 8-3EHSu isolated from roots of Suaeda maritima.</title>
        <authorList>
            <person name="Duangmal K."/>
            <person name="Chantavorakit T."/>
        </authorList>
    </citation>
    <scope>NUCLEOTIDE SEQUENCE [LARGE SCALE GENOMIC DNA]</scope>
    <source>
        <strain evidence="7 8">8-3EHSu</strain>
    </source>
</reference>
<dbReference type="InterPro" id="IPR050763">
    <property type="entry name" value="ABC_transporter_ATP-binding"/>
</dbReference>
<dbReference type="PROSITE" id="PS00211">
    <property type="entry name" value="ABC_TRANSPORTER_1"/>
    <property type="match status" value="1"/>
</dbReference>
<dbReference type="GO" id="GO:0005524">
    <property type="term" value="F:ATP binding"/>
    <property type="evidence" value="ECO:0007669"/>
    <property type="project" value="UniProtKB-KW"/>
</dbReference>
<evidence type="ECO:0000313" key="7">
    <source>
        <dbReference type="EMBL" id="RZQ64158.1"/>
    </source>
</evidence>
<dbReference type="InterPro" id="IPR017871">
    <property type="entry name" value="ABC_transporter-like_CS"/>
</dbReference>
<gene>
    <name evidence="7" type="ORF">EWH70_09185</name>
</gene>
<dbReference type="Pfam" id="PF00005">
    <property type="entry name" value="ABC_tran"/>
    <property type="match status" value="1"/>
</dbReference>
<evidence type="ECO:0000256" key="2">
    <source>
        <dbReference type="ARBA" id="ARBA00022448"/>
    </source>
</evidence>
<dbReference type="InterPro" id="IPR003439">
    <property type="entry name" value="ABC_transporter-like_ATP-bd"/>
</dbReference>
<dbReference type="Gene3D" id="3.40.50.300">
    <property type="entry name" value="P-loop containing nucleotide triphosphate hydrolases"/>
    <property type="match status" value="1"/>
</dbReference>
<keyword evidence="3" id="KW-0547">Nucleotide-binding</keyword>
<dbReference type="InterPro" id="IPR003593">
    <property type="entry name" value="AAA+_ATPase"/>
</dbReference>
<dbReference type="GO" id="GO:0016887">
    <property type="term" value="F:ATP hydrolysis activity"/>
    <property type="evidence" value="ECO:0007669"/>
    <property type="project" value="InterPro"/>
</dbReference>
<keyword evidence="2" id="KW-0813">Transport</keyword>
<dbReference type="InterPro" id="IPR027417">
    <property type="entry name" value="P-loop_NTPase"/>
</dbReference>
<dbReference type="AlphaFoldDB" id="A0A4Q7JAS6"/>
<dbReference type="GO" id="GO:0046677">
    <property type="term" value="P:response to antibiotic"/>
    <property type="evidence" value="ECO:0007669"/>
    <property type="project" value="UniProtKB-KW"/>
</dbReference>
<comment type="caution">
    <text evidence="7">The sequence shown here is derived from an EMBL/GenBank/DDBJ whole genome shotgun (WGS) entry which is preliminary data.</text>
</comment>
<dbReference type="PROSITE" id="PS50893">
    <property type="entry name" value="ABC_TRANSPORTER_2"/>
    <property type="match status" value="1"/>
</dbReference>
<proteinExistence type="predicted"/>
<feature type="domain" description="ABC transporter" evidence="6">
    <location>
        <begin position="4"/>
        <end position="229"/>
    </location>
</feature>
<name>A0A4Q7JAS6_9PSEU</name>
<dbReference type="SUPFAM" id="SSF52540">
    <property type="entry name" value="P-loop containing nucleoside triphosphate hydrolases"/>
    <property type="match status" value="1"/>
</dbReference>
<sequence>MTAIEVRGLRYSYGEFAAVSGVDFTVRSGEILALLGTNGAGKTTTLEMVQGFRRPDGGSVSVLGHDPFRSRTAVKPRVGVMLQEAGLVAELTVAETVRLWAGLSSRRDDVDDVLDRVELSHRAGVAVEKLSGGERRRLDFALATWGRPEVVILDEPTTGLDPESRQRMWKVIAGLRDAGRTILLTTHYLEEAEALADRVAIMHEGAISVAGTLDEVLGAHPARITARVPAELAGSLPPLRGSVSVTGGTDVLVQTVELQSDLSDLLRWAESAGVRLGGLTASQASLHEIFLAIGADR</sequence>
<keyword evidence="4 7" id="KW-0067">ATP-binding</keyword>
<organism evidence="7 8">
    <name type="scientific">Amycolatopsis suaedae</name>
    <dbReference type="NCBI Taxonomy" id="2510978"/>
    <lineage>
        <taxon>Bacteria</taxon>
        <taxon>Bacillati</taxon>
        <taxon>Actinomycetota</taxon>
        <taxon>Actinomycetes</taxon>
        <taxon>Pseudonocardiales</taxon>
        <taxon>Pseudonocardiaceae</taxon>
        <taxon>Amycolatopsis</taxon>
    </lineage>
</organism>
<evidence type="ECO:0000256" key="4">
    <source>
        <dbReference type="ARBA" id="ARBA00022840"/>
    </source>
</evidence>
<keyword evidence="5" id="KW-0046">Antibiotic resistance</keyword>
<evidence type="ECO:0000313" key="8">
    <source>
        <dbReference type="Proteomes" id="UP000292003"/>
    </source>
</evidence>
<dbReference type="EMBL" id="SFCC01000004">
    <property type="protein sequence ID" value="RZQ64158.1"/>
    <property type="molecule type" value="Genomic_DNA"/>
</dbReference>
<evidence type="ECO:0000256" key="1">
    <source>
        <dbReference type="ARBA" id="ARBA00004202"/>
    </source>
</evidence>
<evidence type="ECO:0000256" key="3">
    <source>
        <dbReference type="ARBA" id="ARBA00022741"/>
    </source>
</evidence>
<comment type="subcellular location">
    <subcellularLocation>
        <location evidence="1">Cell membrane</location>
        <topology evidence="1">Peripheral membrane protein</topology>
    </subcellularLocation>
</comment>
<evidence type="ECO:0000259" key="6">
    <source>
        <dbReference type="PROSITE" id="PS50893"/>
    </source>
</evidence>
<dbReference type="RefSeq" id="WP_130474870.1">
    <property type="nucleotide sequence ID" value="NZ_SFCC01000004.1"/>
</dbReference>
<dbReference type="SMART" id="SM00382">
    <property type="entry name" value="AAA"/>
    <property type="match status" value="1"/>
</dbReference>
<dbReference type="OrthoDB" id="9804819at2"/>
<evidence type="ECO:0000256" key="5">
    <source>
        <dbReference type="ARBA" id="ARBA00023251"/>
    </source>
</evidence>
<dbReference type="Proteomes" id="UP000292003">
    <property type="component" value="Unassembled WGS sequence"/>
</dbReference>
<protein>
    <submittedName>
        <fullName evidence="7">ABC transporter ATP-binding protein</fullName>
    </submittedName>
</protein>
<dbReference type="GO" id="GO:0005886">
    <property type="term" value="C:plasma membrane"/>
    <property type="evidence" value="ECO:0007669"/>
    <property type="project" value="UniProtKB-SubCell"/>
</dbReference>
<accession>A0A4Q7JAS6</accession>